<dbReference type="Pfam" id="PF13489">
    <property type="entry name" value="Methyltransf_23"/>
    <property type="match status" value="1"/>
</dbReference>
<evidence type="ECO:0008006" key="3">
    <source>
        <dbReference type="Google" id="ProtNLM"/>
    </source>
</evidence>
<dbReference type="RefSeq" id="WP_345125286.1">
    <property type="nucleotide sequence ID" value="NZ_BAABDI010000019.1"/>
</dbReference>
<sequence>MILPDTLRLNEYGFYEIKHKPTPGELRDYYARRYYQENLTTYQAAYPPAELEHIEGKLRLRHWVLQELRKGKNPAVDATDATAAATESDAAAAAGTASGRRFLDIGCGEGWALDYFQRQGWEVLGLDFSSFSLEKFHPALREYLRTGDLYEELRKLVAAGQQFEVLWLDNVLEHVLEPADLLRLCRALVKPAGVLVVDVPNDFSALQQHLLDSGQIDRPFWVVLPDHLSYFNPTGLRNLAEATGWHVTKTLGDQPIDLNLLNPNANYVVNREAGKGAHHARLEQDNLLLRTTPLPAVAAYYEALAGVGLGRSIVAFLQPI</sequence>
<name>A0ABP7QDI0_9BACT</name>
<evidence type="ECO:0000313" key="1">
    <source>
        <dbReference type="EMBL" id="GAA3980693.1"/>
    </source>
</evidence>
<dbReference type="InterPro" id="IPR029063">
    <property type="entry name" value="SAM-dependent_MTases_sf"/>
</dbReference>
<protein>
    <recommendedName>
        <fullName evidence="3">Methyltransferase domain-containing protein</fullName>
    </recommendedName>
</protein>
<dbReference type="PANTHER" id="PTHR43861">
    <property type="entry name" value="TRANS-ACONITATE 2-METHYLTRANSFERASE-RELATED"/>
    <property type="match status" value="1"/>
</dbReference>
<dbReference type="EMBL" id="BAABDI010000019">
    <property type="protein sequence ID" value="GAA3980693.1"/>
    <property type="molecule type" value="Genomic_DNA"/>
</dbReference>
<accession>A0ABP7QDI0</accession>
<evidence type="ECO:0000313" key="2">
    <source>
        <dbReference type="Proteomes" id="UP001501556"/>
    </source>
</evidence>
<dbReference type="Gene3D" id="3.40.50.150">
    <property type="entry name" value="Vaccinia Virus protein VP39"/>
    <property type="match status" value="1"/>
</dbReference>
<comment type="caution">
    <text evidence="1">The sequence shown here is derived from an EMBL/GenBank/DDBJ whole genome shotgun (WGS) entry which is preliminary data.</text>
</comment>
<dbReference type="Proteomes" id="UP001501556">
    <property type="component" value="Unassembled WGS sequence"/>
</dbReference>
<gene>
    <name evidence="1" type="ORF">GCM10022407_27430</name>
</gene>
<keyword evidence="2" id="KW-1185">Reference proteome</keyword>
<reference evidence="2" key="1">
    <citation type="journal article" date="2019" name="Int. J. Syst. Evol. Microbiol.">
        <title>The Global Catalogue of Microorganisms (GCM) 10K type strain sequencing project: providing services to taxonomists for standard genome sequencing and annotation.</title>
        <authorList>
            <consortium name="The Broad Institute Genomics Platform"/>
            <consortium name="The Broad Institute Genome Sequencing Center for Infectious Disease"/>
            <person name="Wu L."/>
            <person name="Ma J."/>
        </authorList>
    </citation>
    <scope>NUCLEOTIDE SEQUENCE [LARGE SCALE GENOMIC DNA]</scope>
    <source>
        <strain evidence="2">JCM 17217</strain>
    </source>
</reference>
<dbReference type="CDD" id="cd02440">
    <property type="entry name" value="AdoMet_MTases"/>
    <property type="match status" value="1"/>
</dbReference>
<dbReference type="SUPFAM" id="SSF53335">
    <property type="entry name" value="S-adenosyl-L-methionine-dependent methyltransferases"/>
    <property type="match status" value="1"/>
</dbReference>
<proteinExistence type="predicted"/>
<organism evidence="1 2">
    <name type="scientific">Hymenobacter antarcticus</name>
    <dbReference type="NCBI Taxonomy" id="486270"/>
    <lineage>
        <taxon>Bacteria</taxon>
        <taxon>Pseudomonadati</taxon>
        <taxon>Bacteroidota</taxon>
        <taxon>Cytophagia</taxon>
        <taxon>Cytophagales</taxon>
        <taxon>Hymenobacteraceae</taxon>
        <taxon>Hymenobacter</taxon>
    </lineage>
</organism>